<dbReference type="Gene3D" id="2.40.10.10">
    <property type="entry name" value="Trypsin-like serine proteases"/>
    <property type="match status" value="1"/>
</dbReference>
<dbReference type="EMBL" id="BARS01023684">
    <property type="protein sequence ID" value="GAG13458.1"/>
    <property type="molecule type" value="Genomic_DNA"/>
</dbReference>
<protein>
    <recommendedName>
        <fullName evidence="2">Serine protease</fullName>
    </recommendedName>
</protein>
<proteinExistence type="predicted"/>
<sequence>MSESRRKILKIVILAAILILLSWLAHPSCGQDCFGGICRAPPPQLKVPVTQPHPAVVHIVNITARARENGSGTLVKQDGIGSIILTCGHIFSEGTGRIIVSFPDGKSYQAKLLGVDRQWDLG</sequence>
<dbReference type="SUPFAM" id="SSF50494">
    <property type="entry name" value="Trypsin-like serine proteases"/>
    <property type="match status" value="1"/>
</dbReference>
<dbReference type="InterPro" id="IPR043504">
    <property type="entry name" value="Peptidase_S1_PA_chymotrypsin"/>
</dbReference>
<accession>X0VLX5</accession>
<evidence type="ECO:0000313" key="1">
    <source>
        <dbReference type="EMBL" id="GAG13458.1"/>
    </source>
</evidence>
<dbReference type="Pfam" id="PF13365">
    <property type="entry name" value="Trypsin_2"/>
    <property type="match status" value="1"/>
</dbReference>
<name>X0VLX5_9ZZZZ</name>
<dbReference type="InterPro" id="IPR009003">
    <property type="entry name" value="Peptidase_S1_PA"/>
</dbReference>
<reference evidence="1" key="1">
    <citation type="journal article" date="2014" name="Front. Microbiol.">
        <title>High frequency of phylogenetically diverse reductive dehalogenase-homologous genes in deep subseafloor sedimentary metagenomes.</title>
        <authorList>
            <person name="Kawai M."/>
            <person name="Futagami T."/>
            <person name="Toyoda A."/>
            <person name="Takaki Y."/>
            <person name="Nishi S."/>
            <person name="Hori S."/>
            <person name="Arai W."/>
            <person name="Tsubouchi T."/>
            <person name="Morono Y."/>
            <person name="Uchiyama I."/>
            <person name="Ito T."/>
            <person name="Fujiyama A."/>
            <person name="Inagaki F."/>
            <person name="Takami H."/>
        </authorList>
    </citation>
    <scope>NUCLEOTIDE SEQUENCE</scope>
    <source>
        <strain evidence="1">Expedition CK06-06</strain>
    </source>
</reference>
<dbReference type="AlphaFoldDB" id="X0VLX5"/>
<gene>
    <name evidence="1" type="ORF">S01H1_37700</name>
</gene>
<comment type="caution">
    <text evidence="1">The sequence shown here is derived from an EMBL/GenBank/DDBJ whole genome shotgun (WGS) entry which is preliminary data.</text>
</comment>
<evidence type="ECO:0008006" key="2">
    <source>
        <dbReference type="Google" id="ProtNLM"/>
    </source>
</evidence>
<feature type="non-terminal residue" evidence="1">
    <location>
        <position position="122"/>
    </location>
</feature>
<organism evidence="1">
    <name type="scientific">marine sediment metagenome</name>
    <dbReference type="NCBI Taxonomy" id="412755"/>
    <lineage>
        <taxon>unclassified sequences</taxon>
        <taxon>metagenomes</taxon>
        <taxon>ecological metagenomes</taxon>
    </lineage>
</organism>